<dbReference type="GO" id="GO:0005737">
    <property type="term" value="C:cytoplasm"/>
    <property type="evidence" value="ECO:0007669"/>
    <property type="project" value="TreeGrafter"/>
</dbReference>
<dbReference type="Pfam" id="PF06017">
    <property type="entry name" value="Myosin_TH1"/>
    <property type="match status" value="1"/>
</dbReference>
<dbReference type="FunFam" id="1.20.58.530:FF:000004">
    <property type="entry name" value="Unconventional myosin ID"/>
    <property type="match status" value="1"/>
</dbReference>
<dbReference type="AlphaFoldDB" id="A0AAD9PAM2"/>
<proteinExistence type="inferred from homology"/>
<dbReference type="GO" id="GO:0051015">
    <property type="term" value="F:actin filament binding"/>
    <property type="evidence" value="ECO:0007669"/>
    <property type="project" value="TreeGrafter"/>
</dbReference>
<dbReference type="GO" id="GO:0007015">
    <property type="term" value="P:actin filament organization"/>
    <property type="evidence" value="ECO:0007669"/>
    <property type="project" value="TreeGrafter"/>
</dbReference>
<evidence type="ECO:0000256" key="2">
    <source>
        <dbReference type="ARBA" id="ARBA00022741"/>
    </source>
</evidence>
<dbReference type="PRINTS" id="PR00193">
    <property type="entry name" value="MYOSINHEAVY"/>
</dbReference>
<name>A0AAD9PAM2_RIDPI</name>
<dbReference type="Gene3D" id="1.20.120.720">
    <property type="entry name" value="Myosin VI head, motor domain, U50 subdomain"/>
    <property type="match status" value="1"/>
</dbReference>
<feature type="domain" description="Myosin motor" evidence="8">
    <location>
        <begin position="1"/>
        <end position="620"/>
    </location>
</feature>
<evidence type="ECO:0000256" key="3">
    <source>
        <dbReference type="ARBA" id="ARBA00022840"/>
    </source>
</evidence>
<dbReference type="PROSITE" id="PS51456">
    <property type="entry name" value="MYOSIN_MOTOR"/>
    <property type="match status" value="1"/>
</dbReference>
<evidence type="ECO:0000256" key="5">
    <source>
        <dbReference type="ARBA" id="ARBA00023175"/>
    </source>
</evidence>
<dbReference type="SMART" id="SM00242">
    <property type="entry name" value="MYSc"/>
    <property type="match status" value="1"/>
</dbReference>
<feature type="domain" description="TH1" evidence="9">
    <location>
        <begin position="737"/>
        <end position="929"/>
    </location>
</feature>
<comment type="caution">
    <text evidence="10">The sequence shown here is derived from an EMBL/GenBank/DDBJ whole genome shotgun (WGS) entry which is preliminary data.</text>
</comment>
<evidence type="ECO:0000313" key="10">
    <source>
        <dbReference type="EMBL" id="KAK2191130.1"/>
    </source>
</evidence>
<evidence type="ECO:0000259" key="9">
    <source>
        <dbReference type="PROSITE" id="PS51757"/>
    </source>
</evidence>
<dbReference type="InterPro" id="IPR027417">
    <property type="entry name" value="P-loop_NTPase"/>
</dbReference>
<dbReference type="PANTHER" id="PTHR13140">
    <property type="entry name" value="MYOSIN"/>
    <property type="match status" value="1"/>
</dbReference>
<dbReference type="GO" id="GO:0006897">
    <property type="term" value="P:endocytosis"/>
    <property type="evidence" value="ECO:0007669"/>
    <property type="project" value="TreeGrafter"/>
</dbReference>
<evidence type="ECO:0000313" key="11">
    <source>
        <dbReference type="Proteomes" id="UP001209878"/>
    </source>
</evidence>
<sequence length="931" mass="106902">MCYPGESGAGKTEASKVIMKYIAAVTNVSKQKEIERVKNILLQSNCILEAFGNAKTNRNDNSSRFGKYMDINFDFKGDPVGGHINNYLLEKSRVVFQQMGERNFHSFYQLLAGSSDQKLTELKLTRHPMMFHFLNQAGDAKIQPGTKRSTWIMDEETHQFHYKVATIDDKSDFRTVNNAMKAVGFSNDDIESIWKMVAAVLHLGNLDFVEEGEEARVKDHGVLKNVAKLLSVDESAAQTALCSRVLAAQGDVMEKSHNVEQARRGRDAFAKAIYDRVFTWIVRKVNKSMEVSQEIIRQGSNTVIGVLDIYGFEIFDNNSFEQFCINYCNEKLQQLFIELVLKQEQDEYTREGIQWEHVDYFNNKVICDLVEAQHTGVLAILDEACLNVGKVTDKMFLDAMSEKLAKHDHFTSRKLSLSDKTLEFGQDFKIKHYAGEVIYKVDGFIDKNNDTLFQDFKRLLYSSQNPLISSIWPEGAKSKTEVTKRPVTAGTNFKNSIIALIETLSCKEPYYVRCIKPNEEKSPTQFNDVRVRHQVMYLGLLENVRVRRAGFAFRMEYTRFLKRYKMVSKKTWPNFHGGPDKEGVRVIINEEQFQDDVQYGKTKIFIRHPQTLFTLEEKRTARIPAICLTLQTMWRGALARIRYKKMSAIYRIMNAYRKYKLRSYVWKLVELFQNVKSQRDYGKSIRWPKPPQVLASYVETLQKVHSRWRGYMILKPIPEKDRPMLQLKIFAAEAFKGGRKEWGYKRRWEGNYLMNSQENGNTSAYLSSVNSLKTTDQFNRVLFSCVVKKVNKFNKTADRAVCFTDKFIYKLDPKKGFKAMKKGTSISSMTGVSVSPGSDQLVIIHLEGGNDLVLCLESKDHEDRVGELIGNLCKLWHGTHKKDLRVTVATRLNCMLGGKAREIGVQTQPGDGVTTFQKNGNGLMLMWSDAH</sequence>
<dbReference type="EMBL" id="JAODUO010000059">
    <property type="protein sequence ID" value="KAK2191130.1"/>
    <property type="molecule type" value="Genomic_DNA"/>
</dbReference>
<dbReference type="GO" id="GO:0000146">
    <property type="term" value="F:microfilament motor activity"/>
    <property type="evidence" value="ECO:0007669"/>
    <property type="project" value="TreeGrafter"/>
</dbReference>
<dbReference type="InterPro" id="IPR036961">
    <property type="entry name" value="Kinesin_motor_dom_sf"/>
</dbReference>
<evidence type="ECO:0000259" key="8">
    <source>
        <dbReference type="PROSITE" id="PS51456"/>
    </source>
</evidence>
<comment type="similarity">
    <text evidence="1 7">Belongs to the TRAFAC class myosin-kinesin ATPase superfamily. Myosin family.</text>
</comment>
<dbReference type="GO" id="GO:0005524">
    <property type="term" value="F:ATP binding"/>
    <property type="evidence" value="ECO:0007669"/>
    <property type="project" value="UniProtKB-UniRule"/>
</dbReference>
<dbReference type="GO" id="GO:0005902">
    <property type="term" value="C:microvillus"/>
    <property type="evidence" value="ECO:0007669"/>
    <property type="project" value="TreeGrafter"/>
</dbReference>
<evidence type="ECO:0000256" key="1">
    <source>
        <dbReference type="ARBA" id="ARBA00008314"/>
    </source>
</evidence>
<dbReference type="Gene3D" id="1.20.5.4820">
    <property type="match status" value="1"/>
</dbReference>
<evidence type="ECO:0000256" key="7">
    <source>
        <dbReference type="PROSITE-ProRule" id="PRU00782"/>
    </source>
</evidence>
<dbReference type="InterPro" id="IPR001609">
    <property type="entry name" value="Myosin_head_motor_dom-like"/>
</dbReference>
<keyword evidence="3 7" id="KW-0067">ATP-binding</keyword>
<keyword evidence="2 7" id="KW-0547">Nucleotide-binding</keyword>
<keyword evidence="4 7" id="KW-0518">Myosin</keyword>
<dbReference type="PROSITE" id="PS51757">
    <property type="entry name" value="TH1"/>
    <property type="match status" value="1"/>
</dbReference>
<reference evidence="10" key="1">
    <citation type="journal article" date="2023" name="Mol. Biol. Evol.">
        <title>Third-Generation Sequencing Reveals the Adaptive Role of the Epigenome in Three Deep-Sea Polychaetes.</title>
        <authorList>
            <person name="Perez M."/>
            <person name="Aroh O."/>
            <person name="Sun Y."/>
            <person name="Lan Y."/>
            <person name="Juniper S.K."/>
            <person name="Young C.R."/>
            <person name="Angers B."/>
            <person name="Qian P.Y."/>
        </authorList>
    </citation>
    <scope>NUCLEOTIDE SEQUENCE</scope>
    <source>
        <strain evidence="10">R07B-5</strain>
    </source>
</reference>
<keyword evidence="11" id="KW-1185">Reference proteome</keyword>
<dbReference type="SUPFAM" id="SSF52540">
    <property type="entry name" value="P-loop containing nucleoside triphosphate hydrolases"/>
    <property type="match status" value="1"/>
</dbReference>
<accession>A0AAD9PAM2</accession>
<protein>
    <submittedName>
        <fullName evidence="10">Uncharacterized protein</fullName>
    </submittedName>
</protein>
<feature type="region of interest" description="Actin-binding" evidence="7">
    <location>
        <begin position="497"/>
        <end position="519"/>
    </location>
</feature>
<dbReference type="PROSITE" id="PS50096">
    <property type="entry name" value="IQ"/>
    <property type="match status" value="1"/>
</dbReference>
<dbReference type="GO" id="GO:0005886">
    <property type="term" value="C:plasma membrane"/>
    <property type="evidence" value="ECO:0007669"/>
    <property type="project" value="TreeGrafter"/>
</dbReference>
<keyword evidence="6 7" id="KW-0009">Actin-binding</keyword>
<gene>
    <name evidence="10" type="ORF">NP493_59g02001</name>
</gene>
<dbReference type="Pfam" id="PF00063">
    <property type="entry name" value="Myosin_head"/>
    <property type="match status" value="1"/>
</dbReference>
<dbReference type="PANTHER" id="PTHR13140:SF713">
    <property type="entry name" value="UNCONVENTIONAL MYOSIN ID"/>
    <property type="match status" value="1"/>
</dbReference>
<dbReference type="GO" id="GO:0030048">
    <property type="term" value="P:actin filament-based movement"/>
    <property type="evidence" value="ECO:0007669"/>
    <property type="project" value="TreeGrafter"/>
</dbReference>
<keyword evidence="5 7" id="KW-0505">Motor protein</keyword>
<evidence type="ECO:0000256" key="6">
    <source>
        <dbReference type="ARBA" id="ARBA00023203"/>
    </source>
</evidence>
<dbReference type="Gene3D" id="1.20.58.530">
    <property type="match status" value="1"/>
</dbReference>
<organism evidence="10 11">
    <name type="scientific">Ridgeia piscesae</name>
    <name type="common">Tubeworm</name>
    <dbReference type="NCBI Taxonomy" id="27915"/>
    <lineage>
        <taxon>Eukaryota</taxon>
        <taxon>Metazoa</taxon>
        <taxon>Spiralia</taxon>
        <taxon>Lophotrochozoa</taxon>
        <taxon>Annelida</taxon>
        <taxon>Polychaeta</taxon>
        <taxon>Sedentaria</taxon>
        <taxon>Canalipalpata</taxon>
        <taxon>Sabellida</taxon>
        <taxon>Siboglinidae</taxon>
        <taxon>Ridgeia</taxon>
    </lineage>
</organism>
<evidence type="ECO:0000256" key="4">
    <source>
        <dbReference type="ARBA" id="ARBA00023123"/>
    </source>
</evidence>
<dbReference type="Gene3D" id="3.40.850.10">
    <property type="entry name" value="Kinesin motor domain"/>
    <property type="match status" value="1"/>
</dbReference>
<feature type="binding site" evidence="7">
    <location>
        <begin position="5"/>
        <end position="12"/>
    </location>
    <ligand>
        <name>ATP</name>
        <dbReference type="ChEBI" id="CHEBI:30616"/>
    </ligand>
</feature>
<dbReference type="Proteomes" id="UP001209878">
    <property type="component" value="Unassembled WGS sequence"/>
</dbReference>
<dbReference type="GO" id="GO:0016459">
    <property type="term" value="C:myosin complex"/>
    <property type="evidence" value="ECO:0007669"/>
    <property type="project" value="UniProtKB-KW"/>
</dbReference>
<dbReference type="InterPro" id="IPR010926">
    <property type="entry name" value="Myosin_TH1"/>
</dbReference>
<dbReference type="Gene3D" id="1.10.10.820">
    <property type="match status" value="1"/>
</dbReference>